<gene>
    <name evidence="2" type="ORF">RR48_14623</name>
</gene>
<feature type="compositionally biased region" description="Basic residues" evidence="1">
    <location>
        <begin position="316"/>
        <end position="327"/>
    </location>
</feature>
<feature type="region of interest" description="Disordered" evidence="1">
    <location>
        <begin position="307"/>
        <end position="411"/>
    </location>
</feature>
<evidence type="ECO:0000313" key="2">
    <source>
        <dbReference type="EMBL" id="KPJ06181.1"/>
    </source>
</evidence>
<name>A0A194QRL7_PAPMA</name>
<feature type="region of interest" description="Disordered" evidence="1">
    <location>
        <begin position="264"/>
        <end position="288"/>
    </location>
</feature>
<keyword evidence="3" id="KW-1185">Reference proteome</keyword>
<evidence type="ECO:0000313" key="3">
    <source>
        <dbReference type="Proteomes" id="UP000053240"/>
    </source>
</evidence>
<dbReference type="EMBL" id="KQ461198">
    <property type="protein sequence ID" value="KPJ06181.1"/>
    <property type="molecule type" value="Genomic_DNA"/>
</dbReference>
<sequence length="453" mass="50016">MRRKEQHLNTTTNRGRSLISTRIQQHQQRKMQDVKKSQLPRSYSSPAKNSEVENKGNVMRSFSSPDSKQVCYRRNSDTTSMISKPECSKSEFDSDLENYELFEESFIDIDAEPDDITFGAYTKNPEIDQPKKVIATLLPGSGIQKITMKPISPRTIQKIQNARQYKRKHQRSKDENKATNFLNFQPLVLKMPSPRAVRSKPEHSLGIEELRRSPSIEVEAIELEKQLDSGEQHLDAEIAMATAEESDNDEFTSKISCRVGAATPGHCRASSFRGPAPTPTRLERPTTDRATATCSRLDMGNVQCCASDRFDENKQPKKPKSKGKNQKPPKNSSEKTNGLSGDKGNGGVHKVVIVAEEASDRPAPDAALAQAPLSAPATQAPLSAPATQEESQAAGTTDENDGPRSESMAAARERFFGQRVTHVSLTQCEVTGVIANTRTFHAAFGPHPANFPK</sequence>
<feature type="region of interest" description="Disordered" evidence="1">
    <location>
        <begin position="1"/>
        <end position="88"/>
    </location>
</feature>
<dbReference type="InParanoid" id="A0A194QRL7"/>
<evidence type="ECO:0000256" key="1">
    <source>
        <dbReference type="SAM" id="MobiDB-lite"/>
    </source>
</evidence>
<dbReference type="AlphaFoldDB" id="A0A194QRL7"/>
<proteinExistence type="predicted"/>
<accession>A0A194QRL7</accession>
<protein>
    <submittedName>
        <fullName evidence="2">Uncharacterized protein</fullName>
    </submittedName>
</protein>
<feature type="compositionally biased region" description="Polar residues" evidence="1">
    <location>
        <begin position="39"/>
        <end position="48"/>
    </location>
</feature>
<dbReference type="Proteomes" id="UP000053240">
    <property type="component" value="Unassembled WGS sequence"/>
</dbReference>
<feature type="compositionally biased region" description="Low complexity" evidence="1">
    <location>
        <begin position="364"/>
        <end position="388"/>
    </location>
</feature>
<feature type="compositionally biased region" description="Polar residues" evidence="1">
    <location>
        <begin position="8"/>
        <end position="26"/>
    </location>
</feature>
<reference evidence="2 3" key="1">
    <citation type="journal article" date="2015" name="Nat. Commun.">
        <title>Outbred genome sequencing and CRISPR/Cas9 gene editing in butterflies.</title>
        <authorList>
            <person name="Li X."/>
            <person name="Fan D."/>
            <person name="Zhang W."/>
            <person name="Liu G."/>
            <person name="Zhang L."/>
            <person name="Zhao L."/>
            <person name="Fang X."/>
            <person name="Chen L."/>
            <person name="Dong Y."/>
            <person name="Chen Y."/>
            <person name="Ding Y."/>
            <person name="Zhao R."/>
            <person name="Feng M."/>
            <person name="Zhu Y."/>
            <person name="Feng Y."/>
            <person name="Jiang X."/>
            <person name="Zhu D."/>
            <person name="Xiang H."/>
            <person name="Feng X."/>
            <person name="Li S."/>
            <person name="Wang J."/>
            <person name="Zhang G."/>
            <person name="Kronforst M.R."/>
            <person name="Wang W."/>
        </authorList>
    </citation>
    <scope>NUCLEOTIDE SEQUENCE [LARGE SCALE GENOMIC DNA]</scope>
    <source>
        <strain evidence="2">Ya'a_city_454_Pm</strain>
        <tissue evidence="2">Whole body</tissue>
    </source>
</reference>
<organism evidence="2 3">
    <name type="scientific">Papilio machaon</name>
    <name type="common">Old World swallowtail butterfly</name>
    <dbReference type="NCBI Taxonomy" id="76193"/>
    <lineage>
        <taxon>Eukaryota</taxon>
        <taxon>Metazoa</taxon>
        <taxon>Ecdysozoa</taxon>
        <taxon>Arthropoda</taxon>
        <taxon>Hexapoda</taxon>
        <taxon>Insecta</taxon>
        <taxon>Pterygota</taxon>
        <taxon>Neoptera</taxon>
        <taxon>Endopterygota</taxon>
        <taxon>Lepidoptera</taxon>
        <taxon>Glossata</taxon>
        <taxon>Ditrysia</taxon>
        <taxon>Papilionoidea</taxon>
        <taxon>Papilionidae</taxon>
        <taxon>Papilioninae</taxon>
        <taxon>Papilio</taxon>
    </lineage>
</organism>